<feature type="transmembrane region" description="Helical" evidence="6">
    <location>
        <begin position="228"/>
        <end position="246"/>
    </location>
</feature>
<feature type="transmembrane region" description="Helical" evidence="6">
    <location>
        <begin position="83"/>
        <end position="105"/>
    </location>
</feature>
<feature type="transmembrane region" description="Helical" evidence="6">
    <location>
        <begin position="42"/>
        <end position="63"/>
    </location>
</feature>
<dbReference type="InterPro" id="IPR001851">
    <property type="entry name" value="ABC_transp_permease"/>
</dbReference>
<feature type="transmembrane region" description="Helical" evidence="6">
    <location>
        <begin position="117"/>
        <end position="140"/>
    </location>
</feature>
<dbReference type="CDD" id="cd06580">
    <property type="entry name" value="TM_PBP1_transp_TpRbsC_like"/>
    <property type="match status" value="1"/>
</dbReference>
<evidence type="ECO:0000313" key="7">
    <source>
        <dbReference type="EMBL" id="GGK37036.1"/>
    </source>
</evidence>
<dbReference type="Proteomes" id="UP000612956">
    <property type="component" value="Unassembled WGS sequence"/>
</dbReference>
<gene>
    <name evidence="7" type="ORF">GCM10011591_05900</name>
</gene>
<feature type="transmembrane region" description="Helical" evidence="6">
    <location>
        <begin position="146"/>
        <end position="165"/>
    </location>
</feature>
<dbReference type="Pfam" id="PF02653">
    <property type="entry name" value="BPD_transp_2"/>
    <property type="match status" value="1"/>
</dbReference>
<feature type="transmembrane region" description="Helical" evidence="6">
    <location>
        <begin position="172"/>
        <end position="190"/>
    </location>
</feature>
<keyword evidence="8" id="KW-1185">Reference proteome</keyword>
<name>A0A917Q8U2_9NOCA</name>
<dbReference type="AlphaFoldDB" id="A0A917Q8U2"/>
<accession>A0A917Q8U2</accession>
<keyword evidence="3 6" id="KW-0812">Transmembrane</keyword>
<reference evidence="7" key="2">
    <citation type="submission" date="2020-09" db="EMBL/GenBank/DDBJ databases">
        <authorList>
            <person name="Sun Q."/>
            <person name="Zhou Y."/>
        </authorList>
    </citation>
    <scope>NUCLEOTIDE SEQUENCE</scope>
    <source>
        <strain evidence="7">CGMCC 4.7278</strain>
    </source>
</reference>
<reference evidence="7" key="1">
    <citation type="journal article" date="2014" name="Int. J. Syst. Evol. Microbiol.">
        <title>Complete genome sequence of Corynebacterium casei LMG S-19264T (=DSM 44701T), isolated from a smear-ripened cheese.</title>
        <authorList>
            <consortium name="US DOE Joint Genome Institute (JGI-PGF)"/>
            <person name="Walter F."/>
            <person name="Albersmeier A."/>
            <person name="Kalinowski J."/>
            <person name="Ruckert C."/>
        </authorList>
    </citation>
    <scope>NUCLEOTIDE SEQUENCE</scope>
    <source>
        <strain evidence="7">CGMCC 4.7278</strain>
    </source>
</reference>
<dbReference type="GO" id="GO:0022857">
    <property type="term" value="F:transmembrane transporter activity"/>
    <property type="evidence" value="ECO:0007669"/>
    <property type="project" value="InterPro"/>
</dbReference>
<feature type="transmembrane region" description="Helical" evidence="6">
    <location>
        <begin position="351"/>
        <end position="373"/>
    </location>
</feature>
<evidence type="ECO:0000256" key="4">
    <source>
        <dbReference type="ARBA" id="ARBA00022989"/>
    </source>
</evidence>
<feature type="transmembrane region" description="Helical" evidence="6">
    <location>
        <begin position="314"/>
        <end position="339"/>
    </location>
</feature>
<evidence type="ECO:0000256" key="6">
    <source>
        <dbReference type="SAM" id="Phobius"/>
    </source>
</evidence>
<feature type="transmembrane region" description="Helical" evidence="6">
    <location>
        <begin position="277"/>
        <end position="302"/>
    </location>
</feature>
<protein>
    <submittedName>
        <fullName evidence="7">ABC transporter permease</fullName>
    </submittedName>
</protein>
<dbReference type="EMBL" id="BMMW01000001">
    <property type="protein sequence ID" value="GGK37036.1"/>
    <property type="molecule type" value="Genomic_DNA"/>
</dbReference>
<evidence type="ECO:0000256" key="5">
    <source>
        <dbReference type="ARBA" id="ARBA00023136"/>
    </source>
</evidence>
<dbReference type="PANTHER" id="PTHR47089:SF1">
    <property type="entry name" value="GUANOSINE ABC TRANSPORTER PERMEASE PROTEIN NUPP"/>
    <property type="match status" value="1"/>
</dbReference>
<keyword evidence="4 6" id="KW-1133">Transmembrane helix</keyword>
<keyword evidence="5 6" id="KW-0472">Membrane</keyword>
<organism evidence="7 8">
    <name type="scientific">Nocardia camponoti</name>
    <dbReference type="NCBI Taxonomy" id="1616106"/>
    <lineage>
        <taxon>Bacteria</taxon>
        <taxon>Bacillati</taxon>
        <taxon>Actinomycetota</taxon>
        <taxon>Actinomycetes</taxon>
        <taxon>Mycobacteriales</taxon>
        <taxon>Nocardiaceae</taxon>
        <taxon>Nocardia</taxon>
    </lineage>
</organism>
<evidence type="ECO:0000313" key="8">
    <source>
        <dbReference type="Proteomes" id="UP000612956"/>
    </source>
</evidence>
<evidence type="ECO:0000256" key="1">
    <source>
        <dbReference type="ARBA" id="ARBA00004651"/>
    </source>
</evidence>
<sequence>MTDQAPVSVASAPDSHRADGRRHLLTVPSTRLGFGQVAHHPLAVAVAAVVAAGSVGLILAAAAGAAPGATITALWEGMFGGNYAIGASLNVAATLMLVATGFTIAHRAGLVNVGGEGQICAGAIAATTIGTTLTGAPAAITLPAVLIGAAAAGWLWAAIAAYLRVTRGTSEIITTLLLNFVGLAMVLLVVHEPALLRQPVTSSETLPQSEPLTAAAHLPLLGIERSPATIALWIAVIAAIGTAILLRHTALGTRLRAVGLNPDAASRLGLSVGRLRFLSLSSAGAFAGVAGGLLVATAPFVLAEGLSSGYGFSGLVVGLLARGSLSAVVAVSLLLGFLVSGGINLQLAANVPASTIAVVESLMIVFIAGAAIWTRSVRRSKPDTTELAGAQR</sequence>
<comment type="caution">
    <text evidence="7">The sequence shown here is derived from an EMBL/GenBank/DDBJ whole genome shotgun (WGS) entry which is preliminary data.</text>
</comment>
<proteinExistence type="predicted"/>
<evidence type="ECO:0000256" key="3">
    <source>
        <dbReference type="ARBA" id="ARBA00022692"/>
    </source>
</evidence>
<dbReference type="PANTHER" id="PTHR47089">
    <property type="entry name" value="ABC TRANSPORTER, PERMEASE PROTEIN"/>
    <property type="match status" value="1"/>
</dbReference>
<evidence type="ECO:0000256" key="2">
    <source>
        <dbReference type="ARBA" id="ARBA00022475"/>
    </source>
</evidence>
<dbReference type="GO" id="GO:0005886">
    <property type="term" value="C:plasma membrane"/>
    <property type="evidence" value="ECO:0007669"/>
    <property type="project" value="UniProtKB-SubCell"/>
</dbReference>
<comment type="subcellular location">
    <subcellularLocation>
        <location evidence="1">Cell membrane</location>
        <topology evidence="1">Multi-pass membrane protein</topology>
    </subcellularLocation>
</comment>
<keyword evidence="2" id="KW-1003">Cell membrane</keyword>
<dbReference type="RefSeq" id="WP_188827131.1">
    <property type="nucleotide sequence ID" value="NZ_BMMW01000001.1"/>
</dbReference>